<evidence type="ECO:0000313" key="1">
    <source>
        <dbReference type="EMBL" id="GJS60083.1"/>
    </source>
</evidence>
<dbReference type="EMBL" id="BQNB010009197">
    <property type="protein sequence ID" value="GJS60083.1"/>
    <property type="molecule type" value="Genomic_DNA"/>
</dbReference>
<keyword evidence="2" id="KW-1185">Reference proteome</keyword>
<organism evidence="1 2">
    <name type="scientific">Tanacetum coccineum</name>
    <dbReference type="NCBI Taxonomy" id="301880"/>
    <lineage>
        <taxon>Eukaryota</taxon>
        <taxon>Viridiplantae</taxon>
        <taxon>Streptophyta</taxon>
        <taxon>Embryophyta</taxon>
        <taxon>Tracheophyta</taxon>
        <taxon>Spermatophyta</taxon>
        <taxon>Magnoliopsida</taxon>
        <taxon>eudicotyledons</taxon>
        <taxon>Gunneridae</taxon>
        <taxon>Pentapetalae</taxon>
        <taxon>asterids</taxon>
        <taxon>campanulids</taxon>
        <taxon>Asterales</taxon>
        <taxon>Asteraceae</taxon>
        <taxon>Asteroideae</taxon>
        <taxon>Anthemideae</taxon>
        <taxon>Anthemidinae</taxon>
        <taxon>Tanacetum</taxon>
    </lineage>
</organism>
<evidence type="ECO:0000313" key="2">
    <source>
        <dbReference type="Proteomes" id="UP001151760"/>
    </source>
</evidence>
<reference evidence="1" key="2">
    <citation type="submission" date="2022-01" db="EMBL/GenBank/DDBJ databases">
        <authorList>
            <person name="Yamashiro T."/>
            <person name="Shiraishi A."/>
            <person name="Satake H."/>
            <person name="Nakayama K."/>
        </authorList>
    </citation>
    <scope>NUCLEOTIDE SEQUENCE</scope>
</reference>
<reference evidence="1" key="1">
    <citation type="journal article" date="2022" name="Int. J. Mol. Sci.">
        <title>Draft Genome of Tanacetum Coccineum: Genomic Comparison of Closely Related Tanacetum-Family Plants.</title>
        <authorList>
            <person name="Yamashiro T."/>
            <person name="Shiraishi A."/>
            <person name="Nakayama K."/>
            <person name="Satake H."/>
        </authorList>
    </citation>
    <scope>NUCLEOTIDE SEQUENCE</scope>
</reference>
<comment type="caution">
    <text evidence="1">The sequence shown here is derived from an EMBL/GenBank/DDBJ whole genome shotgun (WGS) entry which is preliminary data.</text>
</comment>
<sequence>MDLLRLDDVVAETLDVFVSIDDPLSAEALIEPPVEVPATNVLSTVVIVPHTDPSVSVEDYDNPDLADVVPENATLGSESEGKIDASARGGLTFSQLDDEARDAVL</sequence>
<proteinExistence type="predicted"/>
<protein>
    <submittedName>
        <fullName evidence="1">Uncharacterized protein</fullName>
    </submittedName>
</protein>
<gene>
    <name evidence="1" type="ORF">Tco_0654867</name>
</gene>
<name>A0ABQ4X4X7_9ASTR</name>
<accession>A0ABQ4X4X7</accession>
<dbReference type="Proteomes" id="UP001151760">
    <property type="component" value="Unassembled WGS sequence"/>
</dbReference>